<dbReference type="AlphaFoldDB" id="A0A8J5C9Y3"/>
<evidence type="ECO:0000256" key="1">
    <source>
        <dbReference type="SAM" id="SignalP"/>
    </source>
</evidence>
<feature type="chain" id="PRO_5035270053" evidence="1">
    <location>
        <begin position="28"/>
        <end position="117"/>
    </location>
</feature>
<comment type="caution">
    <text evidence="2">The sequence shown here is derived from an EMBL/GenBank/DDBJ whole genome shotgun (WGS) entry which is preliminary data.</text>
</comment>
<sequence>MAGAKMVVVAFLLVAVFVFLSAPAAEAGLCFPDCYSRCANGKIGNVGCSTMCAQACVVPNTANVTILIASEGEYTGVYKLPVSSMAAAVEVLWTPQNENDIETYLCNVSQLKLIQDI</sequence>
<reference evidence="2 3" key="1">
    <citation type="submission" date="2020-08" db="EMBL/GenBank/DDBJ databases">
        <title>Plant Genome Project.</title>
        <authorList>
            <person name="Zhang R.-G."/>
        </authorList>
    </citation>
    <scope>NUCLEOTIDE SEQUENCE [LARGE SCALE GENOMIC DNA]</scope>
    <source>
        <tissue evidence="2">Rhizome</tissue>
    </source>
</reference>
<evidence type="ECO:0000313" key="2">
    <source>
        <dbReference type="EMBL" id="KAG6473445.1"/>
    </source>
</evidence>
<proteinExistence type="predicted"/>
<protein>
    <submittedName>
        <fullName evidence="2">Uncharacterized protein</fullName>
    </submittedName>
</protein>
<evidence type="ECO:0000313" key="3">
    <source>
        <dbReference type="Proteomes" id="UP000734854"/>
    </source>
</evidence>
<dbReference type="EMBL" id="JACMSC010000019">
    <property type="protein sequence ID" value="KAG6473445.1"/>
    <property type="molecule type" value="Genomic_DNA"/>
</dbReference>
<name>A0A8J5C9Y3_ZINOF</name>
<organism evidence="2 3">
    <name type="scientific">Zingiber officinale</name>
    <name type="common">Ginger</name>
    <name type="synonym">Amomum zingiber</name>
    <dbReference type="NCBI Taxonomy" id="94328"/>
    <lineage>
        <taxon>Eukaryota</taxon>
        <taxon>Viridiplantae</taxon>
        <taxon>Streptophyta</taxon>
        <taxon>Embryophyta</taxon>
        <taxon>Tracheophyta</taxon>
        <taxon>Spermatophyta</taxon>
        <taxon>Magnoliopsida</taxon>
        <taxon>Liliopsida</taxon>
        <taxon>Zingiberales</taxon>
        <taxon>Zingiberaceae</taxon>
        <taxon>Zingiber</taxon>
    </lineage>
</organism>
<feature type="signal peptide" evidence="1">
    <location>
        <begin position="1"/>
        <end position="27"/>
    </location>
</feature>
<accession>A0A8J5C9Y3</accession>
<dbReference type="Proteomes" id="UP000734854">
    <property type="component" value="Unassembled WGS sequence"/>
</dbReference>
<keyword evidence="1" id="KW-0732">Signal</keyword>
<gene>
    <name evidence="2" type="ORF">ZIOFF_067361</name>
</gene>
<keyword evidence="3" id="KW-1185">Reference proteome</keyword>